<accession>A0A4C1VVI3</accession>
<feature type="binding site" evidence="1">
    <location>
        <position position="19"/>
    </location>
    <ligand>
        <name>Zn(2+)</name>
        <dbReference type="ChEBI" id="CHEBI:29105"/>
    </ligand>
</feature>
<evidence type="ECO:0000259" key="2">
    <source>
        <dbReference type="PROSITE" id="PS51915"/>
    </source>
</evidence>
<dbReference type="InterPro" id="IPR012934">
    <property type="entry name" value="Znf_AD"/>
</dbReference>
<gene>
    <name evidence="3" type="ORF">EVAR_23421_1</name>
</gene>
<dbReference type="SUPFAM" id="SSF57716">
    <property type="entry name" value="Glucocorticoid receptor-like (DNA-binding domain)"/>
    <property type="match status" value="1"/>
</dbReference>
<keyword evidence="1" id="KW-0863">Zinc-finger</keyword>
<proteinExistence type="predicted"/>
<reference evidence="3 4" key="1">
    <citation type="journal article" date="2019" name="Commun. Biol.">
        <title>The bagworm genome reveals a unique fibroin gene that provides high tensile strength.</title>
        <authorList>
            <person name="Kono N."/>
            <person name="Nakamura H."/>
            <person name="Ohtoshi R."/>
            <person name="Tomita M."/>
            <person name="Numata K."/>
            <person name="Arakawa K."/>
        </authorList>
    </citation>
    <scope>NUCLEOTIDE SEQUENCE [LARGE SCALE GENOMIC DNA]</scope>
</reference>
<evidence type="ECO:0000313" key="4">
    <source>
        <dbReference type="Proteomes" id="UP000299102"/>
    </source>
</evidence>
<organism evidence="3 4">
    <name type="scientific">Eumeta variegata</name>
    <name type="common">Bagworm moth</name>
    <name type="synonym">Eumeta japonica</name>
    <dbReference type="NCBI Taxonomy" id="151549"/>
    <lineage>
        <taxon>Eukaryota</taxon>
        <taxon>Metazoa</taxon>
        <taxon>Ecdysozoa</taxon>
        <taxon>Arthropoda</taxon>
        <taxon>Hexapoda</taxon>
        <taxon>Insecta</taxon>
        <taxon>Pterygota</taxon>
        <taxon>Neoptera</taxon>
        <taxon>Endopterygota</taxon>
        <taxon>Lepidoptera</taxon>
        <taxon>Glossata</taxon>
        <taxon>Ditrysia</taxon>
        <taxon>Tineoidea</taxon>
        <taxon>Psychidae</taxon>
        <taxon>Oiketicinae</taxon>
        <taxon>Eumeta</taxon>
    </lineage>
</organism>
<evidence type="ECO:0000313" key="3">
    <source>
        <dbReference type="EMBL" id="GBP42781.1"/>
    </source>
</evidence>
<keyword evidence="1" id="KW-0479">Metal-binding</keyword>
<dbReference type="Pfam" id="PF07776">
    <property type="entry name" value="zf-AD"/>
    <property type="match status" value="1"/>
</dbReference>
<name>A0A4C1VVI3_EUMVA</name>
<protein>
    <recommendedName>
        <fullName evidence="2">ZAD domain-containing protein</fullName>
    </recommendedName>
</protein>
<feature type="binding site" evidence="1">
    <location>
        <position position="16"/>
    </location>
    <ligand>
        <name>Zn(2+)</name>
        <dbReference type="ChEBI" id="CHEBI:29105"/>
    </ligand>
</feature>
<dbReference type="PROSITE" id="PS51915">
    <property type="entry name" value="ZAD"/>
    <property type="match status" value="1"/>
</dbReference>
<dbReference type="EMBL" id="BGZK01000423">
    <property type="protein sequence ID" value="GBP42781.1"/>
    <property type="molecule type" value="Genomic_DNA"/>
</dbReference>
<dbReference type="Gene3D" id="3.40.1800.20">
    <property type="match status" value="1"/>
</dbReference>
<comment type="caution">
    <text evidence="3">The sequence shown here is derived from an EMBL/GenBank/DDBJ whole genome shotgun (WGS) entry which is preliminary data.</text>
</comment>
<feature type="domain" description="ZAD" evidence="2">
    <location>
        <begin position="14"/>
        <end position="92"/>
    </location>
</feature>
<dbReference type="GO" id="GO:0008270">
    <property type="term" value="F:zinc ion binding"/>
    <property type="evidence" value="ECO:0007669"/>
    <property type="project" value="UniProtKB-UniRule"/>
</dbReference>
<feature type="binding site" evidence="1">
    <location>
        <position position="65"/>
    </location>
    <ligand>
        <name>Zn(2+)</name>
        <dbReference type="ChEBI" id="CHEBI:29105"/>
    </ligand>
</feature>
<dbReference type="AlphaFoldDB" id="A0A4C1VVI3"/>
<dbReference type="OrthoDB" id="4748970at2759"/>
<dbReference type="Proteomes" id="UP000299102">
    <property type="component" value="Unassembled WGS sequence"/>
</dbReference>
<keyword evidence="4" id="KW-1185">Reference proteome</keyword>
<dbReference type="SMART" id="SM00868">
    <property type="entry name" value="zf-AD"/>
    <property type="match status" value="1"/>
</dbReference>
<feature type="binding site" evidence="1">
    <location>
        <position position="68"/>
    </location>
    <ligand>
        <name>Zn(2+)</name>
        <dbReference type="ChEBI" id="CHEBI:29105"/>
    </ligand>
</feature>
<evidence type="ECO:0000256" key="1">
    <source>
        <dbReference type="PROSITE-ProRule" id="PRU01263"/>
    </source>
</evidence>
<dbReference type="GO" id="GO:0005634">
    <property type="term" value="C:nucleus"/>
    <property type="evidence" value="ECO:0007669"/>
    <property type="project" value="InterPro"/>
</dbReference>
<keyword evidence="1" id="KW-0862">Zinc</keyword>
<sequence length="171" mass="20412">MNDNESLKGGLHNGYCRCCLDKGYHLNIKAEHYWDGVREVYADIIEECFGVSVAIDREDHTLLICSSCVQRVREASHFRIMVHRHNPLDWNHLTELLRQLVREYLKLNKNRSKTNRLALAKFMEEKFWKNRSPKDPANIQNFKDARKELLDIQEKEDEEECQHLFSQMHRE</sequence>